<protein>
    <submittedName>
        <fullName evidence="5">3-oxoacyl-[acyl-carrier-protein] synthase-3</fullName>
    </submittedName>
</protein>
<dbReference type="AlphaFoldDB" id="A0A380S4I7"/>
<dbReference type="PANTHER" id="PTHR34069">
    <property type="entry name" value="3-OXOACYL-[ACYL-CARRIER-PROTEIN] SYNTHASE 3"/>
    <property type="match status" value="1"/>
</dbReference>
<evidence type="ECO:0000313" key="5">
    <source>
        <dbReference type="EMBL" id="SUQ24045.1"/>
    </source>
</evidence>
<dbReference type="Proteomes" id="UP000255423">
    <property type="component" value="Unassembled WGS sequence"/>
</dbReference>
<sequence>MAFFSVNNVAIRGISACVPPKVEENRDIPFYSPEEAEQIIKSTGIERKHVVEPGVTNLDLCEKAFYALNEKLGWELDSIDAVFYATQTEDYVTPPNVFVIHDRLNLSENCLALDINHGCPGWVVGLSAVASMLSAGCIKRAVFFAGDNCSSVNYKLNRETRPLMGDCGTCTALEYDVNAKTMNFQIGTDSKDHNALIRKYGRSKYPHTEETFKKELGMLLGSVPITIENSDMDGASVFSFGISKVPKSIKDFCARFNLDIGSLDKVVLHQANQFMLDKIAKKIGVDKERVPSSLRNYGNTSCASIPLTIVSECGNEYASKEMNTIGCGFGTGLSWGTFHIVTDKIACPEVVLY</sequence>
<evidence type="ECO:0000259" key="4">
    <source>
        <dbReference type="Pfam" id="PF08545"/>
    </source>
</evidence>
<dbReference type="RefSeq" id="WP_109572642.1">
    <property type="nucleotide sequence ID" value="NZ_UHJL01000002.1"/>
</dbReference>
<reference evidence="5 6" key="1">
    <citation type="submission" date="2017-08" db="EMBL/GenBank/DDBJ databases">
        <authorList>
            <person name="de Groot N.N."/>
        </authorList>
    </citation>
    <scope>NUCLEOTIDE SEQUENCE [LARGE SCALE GENOMIC DNA]</scope>
    <source>
        <strain evidence="5 6">HM2</strain>
    </source>
</reference>
<evidence type="ECO:0000256" key="1">
    <source>
        <dbReference type="ARBA" id="ARBA00022679"/>
    </source>
</evidence>
<dbReference type="CDD" id="cd00830">
    <property type="entry name" value="KAS_III"/>
    <property type="match status" value="1"/>
</dbReference>
<dbReference type="Pfam" id="PF08545">
    <property type="entry name" value="ACP_syn_III"/>
    <property type="match status" value="1"/>
</dbReference>
<dbReference type="Pfam" id="PF08541">
    <property type="entry name" value="ACP_syn_III_C"/>
    <property type="match status" value="1"/>
</dbReference>
<evidence type="ECO:0000259" key="3">
    <source>
        <dbReference type="Pfam" id="PF08541"/>
    </source>
</evidence>
<organism evidence="5 6">
    <name type="scientific">Fibrobacter succinogenes</name>
    <name type="common">Bacteroides succinogenes</name>
    <dbReference type="NCBI Taxonomy" id="833"/>
    <lineage>
        <taxon>Bacteria</taxon>
        <taxon>Pseudomonadati</taxon>
        <taxon>Fibrobacterota</taxon>
        <taxon>Fibrobacteria</taxon>
        <taxon>Fibrobacterales</taxon>
        <taxon>Fibrobacteraceae</taxon>
        <taxon>Fibrobacter</taxon>
    </lineage>
</organism>
<evidence type="ECO:0000313" key="6">
    <source>
        <dbReference type="Proteomes" id="UP000255423"/>
    </source>
</evidence>
<keyword evidence="1" id="KW-0808">Transferase</keyword>
<dbReference type="InterPro" id="IPR013747">
    <property type="entry name" value="ACP_syn_III_C"/>
</dbReference>
<dbReference type="InterPro" id="IPR016039">
    <property type="entry name" value="Thiolase-like"/>
</dbReference>
<dbReference type="EMBL" id="UHJL01000002">
    <property type="protein sequence ID" value="SUQ24045.1"/>
    <property type="molecule type" value="Genomic_DNA"/>
</dbReference>
<dbReference type="GO" id="GO:0004315">
    <property type="term" value="F:3-oxoacyl-[acyl-carrier-protein] synthase activity"/>
    <property type="evidence" value="ECO:0007669"/>
    <property type="project" value="InterPro"/>
</dbReference>
<feature type="domain" description="Beta-ketoacyl-[acyl-carrier-protein] synthase III C-terminal" evidence="3">
    <location>
        <begin position="254"/>
        <end position="338"/>
    </location>
</feature>
<name>A0A380S4I7_FIBSU</name>
<keyword evidence="2" id="KW-0012">Acyltransferase</keyword>
<dbReference type="Gene3D" id="3.40.47.10">
    <property type="match status" value="1"/>
</dbReference>
<feature type="domain" description="Beta-ketoacyl-[acyl-carrier-protein] synthase III N-terminal" evidence="4">
    <location>
        <begin position="113"/>
        <end position="189"/>
    </location>
</feature>
<dbReference type="InterPro" id="IPR013751">
    <property type="entry name" value="ACP_syn_III_N"/>
</dbReference>
<accession>A0A380S4I7</accession>
<dbReference type="SUPFAM" id="SSF53901">
    <property type="entry name" value="Thiolase-like"/>
    <property type="match status" value="1"/>
</dbReference>
<dbReference type="PANTHER" id="PTHR34069:SF3">
    <property type="entry name" value="ACYL-COA:ACYL-COA ALKYLTRANSFERASE"/>
    <property type="match status" value="1"/>
</dbReference>
<gene>
    <name evidence="5" type="ORF">SAMN05661053_1436</name>
</gene>
<dbReference type="GO" id="GO:0006633">
    <property type="term" value="P:fatty acid biosynthetic process"/>
    <property type="evidence" value="ECO:0007669"/>
    <property type="project" value="InterPro"/>
</dbReference>
<evidence type="ECO:0000256" key="2">
    <source>
        <dbReference type="ARBA" id="ARBA00023315"/>
    </source>
</evidence>
<dbReference type="GO" id="GO:0044550">
    <property type="term" value="P:secondary metabolite biosynthetic process"/>
    <property type="evidence" value="ECO:0007669"/>
    <property type="project" value="TreeGrafter"/>
</dbReference>
<proteinExistence type="predicted"/>